<dbReference type="EMBL" id="FQXU01000006">
    <property type="protein sequence ID" value="SHI12902.1"/>
    <property type="molecule type" value="Genomic_DNA"/>
</dbReference>
<keyword evidence="1" id="KW-0812">Transmembrane</keyword>
<evidence type="ECO:0000256" key="1">
    <source>
        <dbReference type="SAM" id="Phobius"/>
    </source>
</evidence>
<sequence>MIKKKTIIILATIVTVLIGVVLYIFGGNTDELAKHIPAVEKTQFVEHPKDWRNLRYGEIIPVYRKGAKLYIEVYNSIDSNELPQELWEKIDAEKLAKEYGAMKVLLNGPRNWVVNTIDAKGNTKNGKVADFGGIQMTQRATLEKTIFEKGLGESSYTENTVKRDTVYTYFKGNMVYELISPKGERYRMQSYSQNINKNLKIDDLENLGDVLELPEGWKYEAKILEEESKLESNGEAIVINDNLQNAYQKITD</sequence>
<reference evidence="2 3" key="1">
    <citation type="submission" date="2016-11" db="EMBL/GenBank/DDBJ databases">
        <authorList>
            <person name="Jaros S."/>
            <person name="Januszkiewicz K."/>
            <person name="Wedrychowicz H."/>
        </authorList>
    </citation>
    <scope>NUCLEOTIDE SEQUENCE [LARGE SCALE GENOMIC DNA]</scope>
    <source>
        <strain evidence="2 3">DSM 6191</strain>
    </source>
</reference>
<dbReference type="Proteomes" id="UP000184241">
    <property type="component" value="Unassembled WGS sequence"/>
</dbReference>
<dbReference type="RefSeq" id="WP_083553483.1">
    <property type="nucleotide sequence ID" value="NZ_FQXU01000006.1"/>
</dbReference>
<gene>
    <name evidence="2" type="ORF">SAMN02745941_02126</name>
</gene>
<proteinExistence type="predicted"/>
<evidence type="ECO:0000313" key="2">
    <source>
        <dbReference type="EMBL" id="SHI12902.1"/>
    </source>
</evidence>
<feature type="transmembrane region" description="Helical" evidence="1">
    <location>
        <begin position="7"/>
        <end position="26"/>
    </location>
</feature>
<dbReference type="AlphaFoldDB" id="A0A1M5YLL2"/>
<name>A0A1M5YLL2_9CLOT</name>
<accession>A0A1M5YLL2</accession>
<organism evidence="2 3">
    <name type="scientific">Clostridium intestinale DSM 6191</name>
    <dbReference type="NCBI Taxonomy" id="1121320"/>
    <lineage>
        <taxon>Bacteria</taxon>
        <taxon>Bacillati</taxon>
        <taxon>Bacillota</taxon>
        <taxon>Clostridia</taxon>
        <taxon>Eubacteriales</taxon>
        <taxon>Clostridiaceae</taxon>
        <taxon>Clostridium</taxon>
    </lineage>
</organism>
<evidence type="ECO:0000313" key="3">
    <source>
        <dbReference type="Proteomes" id="UP000184241"/>
    </source>
</evidence>
<keyword evidence="1" id="KW-0472">Membrane</keyword>
<keyword evidence="1" id="KW-1133">Transmembrane helix</keyword>
<protein>
    <submittedName>
        <fullName evidence="2">Uncharacterized protein</fullName>
    </submittedName>
</protein>